<dbReference type="InterPro" id="IPR010997">
    <property type="entry name" value="HRDC-like_sf"/>
</dbReference>
<dbReference type="GO" id="GO:0005524">
    <property type="term" value="F:ATP binding"/>
    <property type="evidence" value="ECO:0007669"/>
    <property type="project" value="UniProtKB-KW"/>
</dbReference>
<dbReference type="PANTHER" id="PTHR13710:SF105">
    <property type="entry name" value="ATP-DEPENDENT DNA HELICASE Q1"/>
    <property type="match status" value="1"/>
</dbReference>
<evidence type="ECO:0000256" key="6">
    <source>
        <dbReference type="ARBA" id="ARBA00022763"/>
    </source>
</evidence>
<evidence type="ECO:0000256" key="14">
    <source>
        <dbReference type="ARBA" id="ARBA00023235"/>
    </source>
</evidence>
<comment type="similarity">
    <text evidence="3">Belongs to the helicase family. RecQ subfamily.</text>
</comment>
<accession>A0A7V2WU79</accession>
<dbReference type="SMART" id="SM00956">
    <property type="entry name" value="RQC"/>
    <property type="match status" value="1"/>
</dbReference>
<evidence type="ECO:0000256" key="10">
    <source>
        <dbReference type="ARBA" id="ARBA00022840"/>
    </source>
</evidence>
<dbReference type="InterPro" id="IPR001650">
    <property type="entry name" value="Helicase_C-like"/>
</dbReference>
<dbReference type="PROSITE" id="PS51192">
    <property type="entry name" value="HELICASE_ATP_BIND_1"/>
    <property type="match status" value="1"/>
</dbReference>
<dbReference type="AlphaFoldDB" id="A0A7V2WU79"/>
<dbReference type="CDD" id="cd18794">
    <property type="entry name" value="SF2_C_RecQ"/>
    <property type="match status" value="1"/>
</dbReference>
<dbReference type="GO" id="GO:0006260">
    <property type="term" value="P:DNA replication"/>
    <property type="evidence" value="ECO:0007669"/>
    <property type="project" value="InterPro"/>
</dbReference>
<dbReference type="Pfam" id="PF00270">
    <property type="entry name" value="DEAD"/>
    <property type="match status" value="1"/>
</dbReference>
<evidence type="ECO:0000256" key="8">
    <source>
        <dbReference type="ARBA" id="ARBA00022806"/>
    </source>
</evidence>
<evidence type="ECO:0000256" key="7">
    <source>
        <dbReference type="ARBA" id="ARBA00022801"/>
    </source>
</evidence>
<dbReference type="InterPro" id="IPR018982">
    <property type="entry name" value="RQC_domain"/>
</dbReference>
<name>A0A7V2WU79_LEUMU</name>
<dbReference type="FunFam" id="1.10.10.10:FF:000175">
    <property type="entry name" value="ATP-dependent DNA helicase RecQ"/>
    <property type="match status" value="1"/>
</dbReference>
<proteinExistence type="inferred from homology"/>
<dbReference type="InterPro" id="IPR014001">
    <property type="entry name" value="Helicase_ATP-bd"/>
</dbReference>
<dbReference type="SUPFAM" id="SSF52540">
    <property type="entry name" value="P-loop containing nucleoside triphosphate hydrolases"/>
    <property type="match status" value="2"/>
</dbReference>
<dbReference type="GO" id="GO:0003677">
    <property type="term" value="F:DNA binding"/>
    <property type="evidence" value="ECO:0007669"/>
    <property type="project" value="UniProtKB-KW"/>
</dbReference>
<dbReference type="Pfam" id="PF16124">
    <property type="entry name" value="RecQ_Zn_bind"/>
    <property type="match status" value="1"/>
</dbReference>
<keyword evidence="7 20" id="KW-0378">Hydrolase</keyword>
<dbReference type="Pfam" id="PF00271">
    <property type="entry name" value="Helicase_C"/>
    <property type="match status" value="1"/>
</dbReference>
<dbReference type="InterPro" id="IPR036388">
    <property type="entry name" value="WH-like_DNA-bd_sf"/>
</dbReference>
<comment type="cofactor">
    <cofactor evidence="1">
        <name>Mg(2+)</name>
        <dbReference type="ChEBI" id="CHEBI:18420"/>
    </cofactor>
</comment>
<keyword evidence="8 20" id="KW-0347">Helicase</keyword>
<keyword evidence="4" id="KW-0479">Metal-binding</keyword>
<dbReference type="GO" id="GO:0046872">
    <property type="term" value="F:metal ion binding"/>
    <property type="evidence" value="ECO:0007669"/>
    <property type="project" value="UniProtKB-KW"/>
</dbReference>
<protein>
    <recommendedName>
        <fullName evidence="16">DNA helicase RecQ</fullName>
        <ecNumber evidence="16">5.6.2.4</ecNumber>
    </recommendedName>
</protein>
<dbReference type="NCBIfam" id="TIGR00614">
    <property type="entry name" value="recQ_fam"/>
    <property type="match status" value="1"/>
</dbReference>
<evidence type="ECO:0000256" key="2">
    <source>
        <dbReference type="ARBA" id="ARBA00001947"/>
    </source>
</evidence>
<dbReference type="FunFam" id="3.40.50.300:FF:000156">
    <property type="entry name" value="ATP-dependent DNA helicase recQ"/>
    <property type="match status" value="1"/>
</dbReference>
<evidence type="ECO:0000256" key="12">
    <source>
        <dbReference type="ARBA" id="ARBA00023172"/>
    </source>
</evidence>
<dbReference type="GO" id="GO:0030894">
    <property type="term" value="C:replisome"/>
    <property type="evidence" value="ECO:0007669"/>
    <property type="project" value="TreeGrafter"/>
</dbReference>
<reference evidence="20" key="1">
    <citation type="journal article" date="2020" name="mSystems">
        <title>Genome- and Community-Level Interaction Insights into Carbon Utilization and Element Cycling Functions of Hydrothermarchaeota in Hydrothermal Sediment.</title>
        <authorList>
            <person name="Zhou Z."/>
            <person name="Liu Y."/>
            <person name="Xu W."/>
            <person name="Pan J."/>
            <person name="Luo Z.H."/>
            <person name="Li M."/>
        </authorList>
    </citation>
    <scope>NUCLEOTIDE SEQUENCE [LARGE SCALE GENOMIC DNA]</scope>
    <source>
        <strain evidence="20">HyVt-493</strain>
    </source>
</reference>
<dbReference type="GO" id="GO:0043138">
    <property type="term" value="F:3'-5' DNA helicase activity"/>
    <property type="evidence" value="ECO:0007669"/>
    <property type="project" value="UniProtKB-EC"/>
</dbReference>
<keyword evidence="10" id="KW-0067">ATP-binding</keyword>
<gene>
    <name evidence="20" type="primary">recQ</name>
    <name evidence="20" type="ORF">ENJ51_03400</name>
</gene>
<feature type="non-terminal residue" evidence="20">
    <location>
        <position position="598"/>
    </location>
</feature>
<evidence type="ECO:0000259" key="18">
    <source>
        <dbReference type="PROSITE" id="PS51192"/>
    </source>
</evidence>
<dbReference type="PROSITE" id="PS51194">
    <property type="entry name" value="HELICASE_CTER"/>
    <property type="match status" value="1"/>
</dbReference>
<keyword evidence="5" id="KW-0547">Nucleotide-binding</keyword>
<dbReference type="NCBIfam" id="TIGR01389">
    <property type="entry name" value="recQ"/>
    <property type="match status" value="1"/>
</dbReference>
<evidence type="ECO:0000256" key="4">
    <source>
        <dbReference type="ARBA" id="ARBA00022723"/>
    </source>
</evidence>
<dbReference type="PROSITE" id="PS50967">
    <property type="entry name" value="HRDC"/>
    <property type="match status" value="1"/>
</dbReference>
<evidence type="ECO:0000256" key="9">
    <source>
        <dbReference type="ARBA" id="ARBA00022833"/>
    </source>
</evidence>
<keyword evidence="14" id="KW-0413">Isomerase</keyword>
<evidence type="ECO:0000259" key="19">
    <source>
        <dbReference type="PROSITE" id="PS51194"/>
    </source>
</evidence>
<feature type="domain" description="Helicase ATP-binding" evidence="18">
    <location>
        <begin position="25"/>
        <end position="193"/>
    </location>
</feature>
<evidence type="ECO:0000256" key="13">
    <source>
        <dbReference type="ARBA" id="ARBA00023204"/>
    </source>
</evidence>
<evidence type="ECO:0000313" key="20">
    <source>
        <dbReference type="EMBL" id="HFC91836.1"/>
    </source>
</evidence>
<evidence type="ECO:0000256" key="3">
    <source>
        <dbReference type="ARBA" id="ARBA00005446"/>
    </source>
</evidence>
<dbReference type="CDD" id="cd17920">
    <property type="entry name" value="DEXHc_RecQ"/>
    <property type="match status" value="1"/>
</dbReference>
<dbReference type="InterPro" id="IPR011545">
    <property type="entry name" value="DEAD/DEAH_box_helicase_dom"/>
</dbReference>
<dbReference type="InterPro" id="IPR044876">
    <property type="entry name" value="HRDC_dom_sf"/>
</dbReference>
<dbReference type="Gene3D" id="1.10.10.10">
    <property type="entry name" value="Winged helix-like DNA-binding domain superfamily/Winged helix DNA-binding domain"/>
    <property type="match status" value="1"/>
</dbReference>
<keyword evidence="11" id="KW-0238">DNA-binding</keyword>
<dbReference type="InterPro" id="IPR004589">
    <property type="entry name" value="DNA_helicase_ATP-dep_RecQ"/>
</dbReference>
<dbReference type="InterPro" id="IPR002121">
    <property type="entry name" value="HRDC_dom"/>
</dbReference>
<dbReference type="Pfam" id="PF09382">
    <property type="entry name" value="RQC"/>
    <property type="match status" value="1"/>
</dbReference>
<dbReference type="Proteomes" id="UP000885750">
    <property type="component" value="Unassembled WGS sequence"/>
</dbReference>
<feature type="domain" description="HRDC" evidence="17">
    <location>
        <begin position="524"/>
        <end position="598"/>
    </location>
</feature>
<dbReference type="SMART" id="SM00341">
    <property type="entry name" value="HRDC"/>
    <property type="match status" value="1"/>
</dbReference>
<evidence type="ECO:0000256" key="16">
    <source>
        <dbReference type="NCBIfam" id="TIGR01389"/>
    </source>
</evidence>
<dbReference type="InterPro" id="IPR027417">
    <property type="entry name" value="P-loop_NTPase"/>
</dbReference>
<evidence type="ECO:0000256" key="1">
    <source>
        <dbReference type="ARBA" id="ARBA00001946"/>
    </source>
</evidence>
<dbReference type="InterPro" id="IPR032284">
    <property type="entry name" value="RecQ_Zn-bd"/>
</dbReference>
<dbReference type="EMBL" id="DRMS01000139">
    <property type="protein sequence ID" value="HFC91836.1"/>
    <property type="molecule type" value="Genomic_DNA"/>
</dbReference>
<dbReference type="PANTHER" id="PTHR13710">
    <property type="entry name" value="DNA HELICASE RECQ FAMILY MEMBER"/>
    <property type="match status" value="1"/>
</dbReference>
<dbReference type="GO" id="GO:0016787">
    <property type="term" value="F:hydrolase activity"/>
    <property type="evidence" value="ECO:0007669"/>
    <property type="project" value="UniProtKB-KW"/>
</dbReference>
<keyword evidence="13" id="KW-0234">DNA repair</keyword>
<evidence type="ECO:0000256" key="15">
    <source>
        <dbReference type="ARBA" id="ARBA00034617"/>
    </source>
</evidence>
<comment type="catalytic activity">
    <reaction evidence="15">
        <text>Couples ATP hydrolysis with the unwinding of duplex DNA by translocating in the 3'-5' direction.</text>
        <dbReference type="EC" id="5.6.2.4"/>
    </reaction>
</comment>
<dbReference type="GO" id="GO:0006281">
    <property type="term" value="P:DNA repair"/>
    <property type="evidence" value="ECO:0007669"/>
    <property type="project" value="UniProtKB-KW"/>
</dbReference>
<dbReference type="InterPro" id="IPR006293">
    <property type="entry name" value="DNA_helicase_ATP-dep_RecQ_bac"/>
</dbReference>
<comment type="cofactor">
    <cofactor evidence="2">
        <name>Zn(2+)</name>
        <dbReference type="ChEBI" id="CHEBI:29105"/>
    </cofactor>
</comment>
<dbReference type="FunFam" id="3.40.50.300:FF:000296">
    <property type="entry name" value="ATP-dependent DNA helicase RecQ"/>
    <property type="match status" value="1"/>
</dbReference>
<dbReference type="GO" id="GO:0009432">
    <property type="term" value="P:SOS response"/>
    <property type="evidence" value="ECO:0007669"/>
    <property type="project" value="UniProtKB-UniRule"/>
</dbReference>
<evidence type="ECO:0000256" key="11">
    <source>
        <dbReference type="ARBA" id="ARBA00023125"/>
    </source>
</evidence>
<dbReference type="Pfam" id="PF00570">
    <property type="entry name" value="HRDC"/>
    <property type="match status" value="1"/>
</dbReference>
<keyword evidence="12" id="KW-0233">DNA recombination</keyword>
<dbReference type="SUPFAM" id="SSF47819">
    <property type="entry name" value="HRDC-like"/>
    <property type="match status" value="1"/>
</dbReference>
<dbReference type="EC" id="5.6.2.4" evidence="16"/>
<organism evidence="20">
    <name type="scientific">Leucothrix mucor</name>
    <dbReference type="NCBI Taxonomy" id="45248"/>
    <lineage>
        <taxon>Bacteria</taxon>
        <taxon>Pseudomonadati</taxon>
        <taxon>Pseudomonadota</taxon>
        <taxon>Gammaproteobacteria</taxon>
        <taxon>Thiotrichales</taxon>
        <taxon>Thiotrichaceae</taxon>
        <taxon>Leucothrix</taxon>
    </lineage>
</organism>
<evidence type="ECO:0000256" key="5">
    <source>
        <dbReference type="ARBA" id="ARBA00022741"/>
    </source>
</evidence>
<dbReference type="SMART" id="SM00490">
    <property type="entry name" value="HELICc"/>
    <property type="match status" value="1"/>
</dbReference>
<dbReference type="GO" id="GO:0005737">
    <property type="term" value="C:cytoplasm"/>
    <property type="evidence" value="ECO:0007669"/>
    <property type="project" value="TreeGrafter"/>
</dbReference>
<dbReference type="GO" id="GO:0009378">
    <property type="term" value="F:four-way junction helicase activity"/>
    <property type="evidence" value="ECO:0007669"/>
    <property type="project" value="TreeGrafter"/>
</dbReference>
<dbReference type="SMART" id="SM00487">
    <property type="entry name" value="DEXDc"/>
    <property type="match status" value="1"/>
</dbReference>
<dbReference type="FunFam" id="1.10.150.80:FF:000002">
    <property type="entry name" value="ATP-dependent DNA helicase RecQ"/>
    <property type="match status" value="1"/>
</dbReference>
<keyword evidence="6" id="KW-0227">DNA damage</keyword>
<comment type="caution">
    <text evidence="20">The sequence shown here is derived from an EMBL/GenBank/DDBJ whole genome shotgun (WGS) entry which is preliminary data.</text>
</comment>
<dbReference type="GO" id="GO:0043590">
    <property type="term" value="C:bacterial nucleoid"/>
    <property type="evidence" value="ECO:0007669"/>
    <property type="project" value="TreeGrafter"/>
</dbReference>
<sequence length="598" mass="67770">MEQAQQILINTFGYNEFRHQQADIIDDVIGGKDAFVLMPTGGGKSLCYQIPALVRDGVGIIVSPLIALMQDQVNALRQLGLRAAFLNSTQSYEEAQHVQNALRNNQLDFLYVAPERLLMPATLNLLSNSYISLIAIDEAHCVSQWGHDFRPEYQQLSVLPERFPNTPRIALTATADARTRTEIISQLALYRAQTYVSSFDRPNIRYIISQAASARTRLFNFIEQNHPQDAGIVYCLSRKKVEDTAEYLCTKGRTALAYHAGLPAHIRQAHQEQFLRDESVIIVATIAFGMGIDKPDVRFVAHLSLPKNIEAYYQETGRAGRDGEPANAWMSYGLQDLGMLGKMLDEGDGSPEYKRIIRHKLDAMLGLCESTECRRQTILKYFDEEMEKPCGNCDNCLNPPETWDASVDAQKALSTVYRTGQQFGVVYIIDILVGKIDDRIRRNGHDQLAVWGMGSHLKQVQWRSLIRQLIAQGYIRIDSERFGALELTEKARPVLRGEEKIRARKYSGKEQRTQKQRNKETNLRDVDQALYEALREKRLAIAKEQDVPAFVIFGDKTLIEMARKRPQSESSFLAISGVGESKLERYGEAFIEVVKEYP</sequence>
<feature type="domain" description="Helicase C-terminal" evidence="19">
    <location>
        <begin position="214"/>
        <end position="364"/>
    </location>
</feature>
<dbReference type="Gene3D" id="1.10.150.80">
    <property type="entry name" value="HRDC domain"/>
    <property type="match status" value="1"/>
</dbReference>
<dbReference type="Gene3D" id="3.40.50.300">
    <property type="entry name" value="P-loop containing nucleotide triphosphate hydrolases"/>
    <property type="match status" value="2"/>
</dbReference>
<keyword evidence="9" id="KW-0862">Zinc</keyword>
<evidence type="ECO:0000259" key="17">
    <source>
        <dbReference type="PROSITE" id="PS50967"/>
    </source>
</evidence>
<dbReference type="GO" id="GO:0006310">
    <property type="term" value="P:DNA recombination"/>
    <property type="evidence" value="ECO:0007669"/>
    <property type="project" value="UniProtKB-UniRule"/>
</dbReference>